<dbReference type="GO" id="GO:0046872">
    <property type="term" value="F:metal ion binding"/>
    <property type="evidence" value="ECO:0007669"/>
    <property type="project" value="UniProtKB-KW"/>
</dbReference>
<dbReference type="PANTHER" id="PTHR40068:SF1">
    <property type="entry name" value="TRANSCRIPTION REPRESSOR NIAR-RELATED"/>
    <property type="match status" value="1"/>
</dbReference>
<dbReference type="HOGENOM" id="CLU_108798_0_0_9"/>
<dbReference type="InterPro" id="IPR026043">
    <property type="entry name" value="NadR"/>
</dbReference>
<dbReference type="SUPFAM" id="SSF75500">
    <property type="entry name" value="Putative transcriptional regulator TM1602, C-terminal domain"/>
    <property type="match status" value="1"/>
</dbReference>
<accession>B2A0U7</accession>
<feature type="domain" description="3H" evidence="2">
    <location>
        <begin position="73"/>
        <end position="169"/>
    </location>
</feature>
<dbReference type="PANTHER" id="PTHR40068">
    <property type="entry name" value="TRANSCRIPTION REPRESSOR NIAR-RELATED"/>
    <property type="match status" value="1"/>
</dbReference>
<dbReference type="Gene3D" id="3.30.1340.20">
    <property type="entry name" value="3H domain"/>
    <property type="match status" value="1"/>
</dbReference>
<feature type="binding site" evidence="1">
    <location>
        <position position="144"/>
    </location>
    <ligand>
        <name>Ni(2+)</name>
        <dbReference type="ChEBI" id="CHEBI:49786"/>
    </ligand>
</feature>
<feature type="binding site" evidence="1">
    <location>
        <position position="85"/>
    </location>
    <ligand>
        <name>Ni(2+)</name>
        <dbReference type="ChEBI" id="CHEBI:49786"/>
    </ligand>
</feature>
<feature type="domain" description="Helix-turn-helix type 11" evidence="3">
    <location>
        <begin position="6"/>
        <end position="58"/>
    </location>
</feature>
<keyword evidence="1" id="KW-0479">Metal-binding</keyword>
<dbReference type="Gene3D" id="1.10.10.10">
    <property type="entry name" value="Winged helix-like DNA-binding domain superfamily/Winged helix DNA-binding domain"/>
    <property type="match status" value="1"/>
</dbReference>
<dbReference type="InterPro" id="IPR004173">
    <property type="entry name" value="3H_domain"/>
</dbReference>
<dbReference type="InParanoid" id="B2A0U7"/>
<dbReference type="InterPro" id="IPR036388">
    <property type="entry name" value="WH-like_DNA-bd_sf"/>
</dbReference>
<dbReference type="SUPFAM" id="SSF46785">
    <property type="entry name" value="Winged helix' DNA-binding domain"/>
    <property type="match status" value="1"/>
</dbReference>
<evidence type="ECO:0000256" key="1">
    <source>
        <dbReference type="PIRSR" id="PIRSR037847-1"/>
    </source>
</evidence>
<dbReference type="Pfam" id="PF02829">
    <property type="entry name" value="3H"/>
    <property type="match status" value="1"/>
</dbReference>
<dbReference type="RefSeq" id="WP_012448825.1">
    <property type="nucleotide sequence ID" value="NC_010718.1"/>
</dbReference>
<dbReference type="InterPro" id="IPR013196">
    <property type="entry name" value="HTH_11"/>
</dbReference>
<dbReference type="eggNOG" id="COG1827">
    <property type="taxonomic scope" value="Bacteria"/>
</dbReference>
<dbReference type="AlphaFoldDB" id="B2A0U7"/>
<reference evidence="4 5" key="1">
    <citation type="submission" date="2008-04" db="EMBL/GenBank/DDBJ databases">
        <title>Complete sequence of chromosome of Natranaerobius thermophilus JW/NM-WN-LF.</title>
        <authorList>
            <consortium name="US DOE Joint Genome Institute"/>
            <person name="Copeland A."/>
            <person name="Lucas S."/>
            <person name="Lapidus A."/>
            <person name="Glavina del Rio T."/>
            <person name="Dalin E."/>
            <person name="Tice H."/>
            <person name="Bruce D."/>
            <person name="Goodwin L."/>
            <person name="Pitluck S."/>
            <person name="Chertkov O."/>
            <person name="Brettin T."/>
            <person name="Detter J.C."/>
            <person name="Han C."/>
            <person name="Kuske C.R."/>
            <person name="Schmutz J."/>
            <person name="Larimer F."/>
            <person name="Land M."/>
            <person name="Hauser L."/>
            <person name="Kyrpides N."/>
            <person name="Lykidis A."/>
            <person name="Mesbah N.M."/>
            <person name="Wiegel J."/>
        </authorList>
    </citation>
    <scope>NUCLEOTIDE SEQUENCE [LARGE SCALE GENOMIC DNA]</scope>
    <source>
        <strain evidence="5">ATCC BAA-1301 / DSM 18059 / JW/NM-WN-LF</strain>
    </source>
</reference>
<evidence type="ECO:0000259" key="3">
    <source>
        <dbReference type="Pfam" id="PF08279"/>
    </source>
</evidence>
<name>B2A0U7_NATTJ</name>
<feature type="binding site" evidence="1">
    <location>
        <position position="146"/>
    </location>
    <ligand>
        <name>Ni(2+)</name>
        <dbReference type="ChEBI" id="CHEBI:49786"/>
    </ligand>
</feature>
<evidence type="ECO:0000259" key="2">
    <source>
        <dbReference type="Pfam" id="PF02829"/>
    </source>
</evidence>
<organism evidence="4 5">
    <name type="scientific">Natranaerobius thermophilus (strain ATCC BAA-1301 / DSM 18059 / JW/NM-WN-LF)</name>
    <dbReference type="NCBI Taxonomy" id="457570"/>
    <lineage>
        <taxon>Bacteria</taxon>
        <taxon>Bacillati</taxon>
        <taxon>Bacillota</taxon>
        <taxon>Clostridia</taxon>
        <taxon>Natranaerobiales</taxon>
        <taxon>Natranaerobiaceae</taxon>
        <taxon>Natranaerobius</taxon>
    </lineage>
</organism>
<dbReference type="Pfam" id="PF08279">
    <property type="entry name" value="HTH_11"/>
    <property type="match status" value="1"/>
</dbReference>
<dbReference type="KEGG" id="nth:Nther_2412"/>
<evidence type="ECO:0000313" key="5">
    <source>
        <dbReference type="Proteomes" id="UP000001683"/>
    </source>
</evidence>
<dbReference type="Proteomes" id="UP000001683">
    <property type="component" value="Chromosome"/>
</dbReference>
<dbReference type="InterPro" id="IPR036390">
    <property type="entry name" value="WH_DNA-bd_sf"/>
</dbReference>
<dbReference type="PIRSF" id="PIRSF037847">
    <property type="entry name" value="NiaR"/>
    <property type="match status" value="1"/>
</dbReference>
<dbReference type="InterPro" id="IPR035922">
    <property type="entry name" value="3H_dom_sf"/>
</dbReference>
<keyword evidence="1" id="KW-0533">Nickel</keyword>
<keyword evidence="5" id="KW-1185">Reference proteome</keyword>
<dbReference type="STRING" id="457570.Nther_2412"/>
<feature type="binding site" evidence="1">
    <location>
        <position position="77"/>
    </location>
    <ligand>
        <name>Ni(2+)</name>
        <dbReference type="ChEBI" id="CHEBI:49786"/>
    </ligand>
</feature>
<proteinExistence type="predicted"/>
<dbReference type="EMBL" id="CP001034">
    <property type="protein sequence ID" value="ACB85977.1"/>
    <property type="molecule type" value="Genomic_DNA"/>
</dbReference>
<dbReference type="OrthoDB" id="9792661at2"/>
<protein>
    <submittedName>
        <fullName evidence="4">3H domain protein</fullName>
    </submittedName>
</protein>
<gene>
    <name evidence="4" type="ordered locus">Nther_2412</name>
</gene>
<evidence type="ECO:0000313" key="4">
    <source>
        <dbReference type="EMBL" id="ACB85977.1"/>
    </source>
</evidence>
<reference evidence="4 5" key="2">
    <citation type="journal article" date="2011" name="J. Bacteriol.">
        <title>Complete genome sequence of the anaerobic, halophilic alkalithermophile Natranaerobius thermophilus JW/NM-WN-LF.</title>
        <authorList>
            <person name="Zhao B."/>
            <person name="Mesbah N.M."/>
            <person name="Dalin E."/>
            <person name="Goodwin L."/>
            <person name="Nolan M."/>
            <person name="Pitluck S."/>
            <person name="Chertkov O."/>
            <person name="Brettin T.S."/>
            <person name="Han J."/>
            <person name="Larimer F.W."/>
            <person name="Land M.L."/>
            <person name="Hauser L."/>
            <person name="Kyrpides N."/>
            <person name="Wiegel J."/>
        </authorList>
    </citation>
    <scope>NUCLEOTIDE SEQUENCE [LARGE SCALE GENOMIC DNA]</scope>
    <source>
        <strain evidence="5">ATCC BAA-1301 / DSM 18059 / JW/NM-WN-LF</strain>
    </source>
</reference>
<dbReference type="FunCoup" id="B2A0U7">
    <property type="interactions" value="8"/>
</dbReference>
<sequence length="174" mass="19603">MDAEQRRKQILNLLSAETPVTGSQLGEKFDVSRQVIVQDIALLRAQGYQIMATPQGYINQSEKDSQNSHIITIASKHEREDIKEELETIVDLGGTILDVMVEHPIYGELKGQLMVKSRRDVQMFLDKLENTQANPLATLTQGVHLHTIEVPSQEAAQEIKTVLKERNFLVKEDG</sequence>